<keyword evidence="4 12" id="KW-0808">Transferase</keyword>
<keyword evidence="8" id="KW-0547">Nucleotide-binding</keyword>
<evidence type="ECO:0000313" key="15">
    <source>
        <dbReference type="Proteomes" id="UP000662904"/>
    </source>
</evidence>
<dbReference type="CDD" id="cd05398">
    <property type="entry name" value="NT_ClassII-CCAase"/>
    <property type="match status" value="1"/>
</dbReference>
<keyword evidence="9" id="KW-0460">Magnesium</keyword>
<comment type="cofactor">
    <cofactor evidence="1">
        <name>Mg(2+)</name>
        <dbReference type="ChEBI" id="CHEBI:18420"/>
    </cofactor>
</comment>
<dbReference type="InterPro" id="IPR052390">
    <property type="entry name" value="tRNA_nt/polyA_polymerase"/>
</dbReference>
<dbReference type="Pfam" id="PF01743">
    <property type="entry name" value="PolyA_pol"/>
    <property type="match status" value="1"/>
</dbReference>
<evidence type="ECO:0000256" key="11">
    <source>
        <dbReference type="PROSITE-ProRule" id="PRU00703"/>
    </source>
</evidence>
<evidence type="ECO:0000256" key="9">
    <source>
        <dbReference type="ARBA" id="ARBA00022842"/>
    </source>
</evidence>
<dbReference type="KEGG" id="kme:H0A61_02485"/>
<protein>
    <submittedName>
        <fullName evidence="14">Multifunctional CCA protein</fullName>
    </submittedName>
</protein>
<dbReference type="SMART" id="SM00116">
    <property type="entry name" value="CBS"/>
    <property type="match status" value="2"/>
</dbReference>
<evidence type="ECO:0000256" key="4">
    <source>
        <dbReference type="ARBA" id="ARBA00022679"/>
    </source>
</evidence>
<evidence type="ECO:0000313" key="14">
    <source>
        <dbReference type="EMBL" id="QSQ10093.1"/>
    </source>
</evidence>
<dbReference type="SUPFAM" id="SSF64182">
    <property type="entry name" value="DHH phosphoesterases"/>
    <property type="match status" value="1"/>
</dbReference>
<dbReference type="GO" id="GO:0000049">
    <property type="term" value="F:tRNA binding"/>
    <property type="evidence" value="ECO:0007669"/>
    <property type="project" value="UniProtKB-KW"/>
</dbReference>
<dbReference type="Pfam" id="PF00571">
    <property type="entry name" value="CBS"/>
    <property type="match status" value="2"/>
</dbReference>
<dbReference type="InterPro" id="IPR002646">
    <property type="entry name" value="PolA_pol_head_dom"/>
</dbReference>
<keyword evidence="10 12" id="KW-0694">RNA-binding</keyword>
<dbReference type="SUPFAM" id="SSF81301">
    <property type="entry name" value="Nucleotidyltransferase"/>
    <property type="match status" value="1"/>
</dbReference>
<dbReference type="SUPFAM" id="SSF81891">
    <property type="entry name" value="Poly A polymerase C-terminal region-like"/>
    <property type="match status" value="1"/>
</dbReference>
<dbReference type="InterPro" id="IPR038763">
    <property type="entry name" value="DHH_sf"/>
</dbReference>
<dbReference type="SUPFAM" id="SSF54631">
    <property type="entry name" value="CBS-domain pair"/>
    <property type="match status" value="1"/>
</dbReference>
<dbReference type="RefSeq" id="WP_206707412.1">
    <property type="nucleotide sequence ID" value="NZ_CP059066.1"/>
</dbReference>
<dbReference type="CDD" id="cd04595">
    <property type="entry name" value="CBS_pair_DHH_polyA_Pol_assoc"/>
    <property type="match status" value="1"/>
</dbReference>
<feature type="domain" description="CBS" evidence="13">
    <location>
        <begin position="381"/>
        <end position="438"/>
    </location>
</feature>
<gene>
    <name evidence="14" type="primary">cca</name>
    <name evidence="14" type="ORF">H0A61_02485</name>
</gene>
<dbReference type="InterPro" id="IPR001667">
    <property type="entry name" value="DDH_dom"/>
</dbReference>
<evidence type="ECO:0000256" key="6">
    <source>
        <dbReference type="ARBA" id="ARBA00022695"/>
    </source>
</evidence>
<dbReference type="InterPro" id="IPR003156">
    <property type="entry name" value="DHHA1_dom"/>
</dbReference>
<keyword evidence="11" id="KW-0129">CBS domain</keyword>
<dbReference type="Pfam" id="PF12627">
    <property type="entry name" value="PolyA_pol_RNAbd"/>
    <property type="match status" value="1"/>
</dbReference>
<keyword evidence="5" id="KW-0819">tRNA processing</keyword>
<dbReference type="PROSITE" id="PS51371">
    <property type="entry name" value="CBS"/>
    <property type="match status" value="2"/>
</dbReference>
<evidence type="ECO:0000256" key="10">
    <source>
        <dbReference type="ARBA" id="ARBA00022884"/>
    </source>
</evidence>
<dbReference type="Gene3D" id="3.10.310.30">
    <property type="match status" value="1"/>
</dbReference>
<dbReference type="Proteomes" id="UP000662904">
    <property type="component" value="Chromosome"/>
</dbReference>
<name>A0A8A0RP99_9FIRM</name>
<dbReference type="EMBL" id="CP059066">
    <property type="protein sequence ID" value="QSQ10093.1"/>
    <property type="molecule type" value="Genomic_DNA"/>
</dbReference>
<sequence length="887" mass="101799">MDIITSHTNLDFDGLASMIAAHKIYPNGNMYFSGSLNKNVKEFMALHRDSFIIKNPSGLNLSKINKLIIVDTQSPERLGKFEKCVLNNDIKLIIFDHHTALYNNSNKLPFKTYLKITEPLGATTTIFVEKIRKKGISITPLEATVFALGIYEDTGSLTFESTTSRDVKAVAYLLEKGANLNFISNFLSKPLKENQRRLFEKLIMEREYLNLNGVKIMISRTELKEYIGGLSLIANRLKEIDDAQIIILIVRMGDKIYITARSEGDLIDLNNLLKNYNGGGHIRAASGILRNKNIQQVKQQLLRDIKINLKSLKTAADIMSSPVKAISPETTITEANKILLRYGHTGLPITENGKIVGIISRRDIEKAKHYGLGHAPVKGFMSRNVVTITPDTVLPEIQHLMIANNIGRLPVIEKGKLVGIVTRTDILKQLHRTYSYESENSKTNFSLDSRNQTGKNLKKLIESNFPKEIKEIIMHGSNLADKLGYRIFLVGGIVRDLILNINNYDIDLVIEGDGLEFARELNEILNGEINTYDQFKTASIVTKDGIKIDIATARREFYEFPAALPQVEQSSIKFDLYRRDFTINTLAISLNRDTFGILLDFFGGEKDIIDRKIKILYNLSFIEDPIRIFRAVRFKHRLGFKIDDNTWELARNAVKSDVMHEISFQRIKEELYIIFDEVNTVDILNDLKKLGILKEIFPEISSWDKVFSMIAQCKKGIEWYKSISKTSEKLNNRFLYSIIFCYLSESDEDLYKKFGLSKNQREIIRFIRIKGREIIGKVTQDDIKPFELFSLLKDIPDEGLIFLTILSKKKRQMKNRVKQFITELRSIRIYITGKDLEELGVKPGPLYKEIINKIYREKINGKIKTREEELELLRVMIKEKREDEEIV</sequence>
<keyword evidence="3" id="KW-0820">tRNA-binding</keyword>
<feature type="domain" description="CBS" evidence="13">
    <location>
        <begin position="319"/>
        <end position="377"/>
    </location>
</feature>
<dbReference type="GO" id="GO:0046872">
    <property type="term" value="F:metal ion binding"/>
    <property type="evidence" value="ECO:0007669"/>
    <property type="project" value="UniProtKB-KW"/>
</dbReference>
<dbReference type="Gene3D" id="3.30.460.10">
    <property type="entry name" value="Beta Polymerase, domain 2"/>
    <property type="match status" value="1"/>
</dbReference>
<dbReference type="InterPro" id="IPR032828">
    <property type="entry name" value="PolyA_RNA-bd"/>
</dbReference>
<evidence type="ECO:0000259" key="13">
    <source>
        <dbReference type="PROSITE" id="PS51371"/>
    </source>
</evidence>
<evidence type="ECO:0000256" key="8">
    <source>
        <dbReference type="ARBA" id="ARBA00022741"/>
    </source>
</evidence>
<reference evidence="14" key="1">
    <citation type="submission" date="2020-07" db="EMBL/GenBank/DDBJ databases">
        <title>Koleobacter methoxysyntrophicus gen. nov., sp. nov., a novel anaerobic bacterium isolated from deep subsurface oil field and proposal of Koleobacterales ord. nov. in the phylum Firmicutes.</title>
        <authorList>
            <person name="Sakamoto S."/>
            <person name="Tamaki H."/>
        </authorList>
    </citation>
    <scope>NUCLEOTIDE SEQUENCE</scope>
    <source>
        <strain evidence="14">NRmbB1</strain>
    </source>
</reference>
<organism evidence="14 15">
    <name type="scientific">Koleobacter methoxysyntrophicus</name>
    <dbReference type="NCBI Taxonomy" id="2751313"/>
    <lineage>
        <taxon>Bacteria</taxon>
        <taxon>Bacillati</taxon>
        <taxon>Bacillota</taxon>
        <taxon>Clostridia</taxon>
        <taxon>Koleobacterales</taxon>
        <taxon>Koleobacteraceae</taxon>
        <taxon>Koleobacter</taxon>
    </lineage>
</organism>
<dbReference type="PANTHER" id="PTHR47788">
    <property type="entry name" value="POLYA POLYMERASE"/>
    <property type="match status" value="1"/>
</dbReference>
<comment type="similarity">
    <text evidence="2 12">Belongs to the tRNA nucleotidyltransferase/poly(A) polymerase family.</text>
</comment>
<accession>A0A8A0RP99</accession>
<dbReference type="InterPro" id="IPR046342">
    <property type="entry name" value="CBS_dom_sf"/>
</dbReference>
<dbReference type="Pfam" id="PF02272">
    <property type="entry name" value="DHHA1"/>
    <property type="match status" value="1"/>
</dbReference>
<evidence type="ECO:0000256" key="12">
    <source>
        <dbReference type="RuleBase" id="RU003953"/>
    </source>
</evidence>
<dbReference type="Gene3D" id="3.10.580.10">
    <property type="entry name" value="CBS-domain"/>
    <property type="match status" value="1"/>
</dbReference>
<keyword evidence="6" id="KW-0548">Nucleotidyltransferase</keyword>
<evidence type="ECO:0000256" key="1">
    <source>
        <dbReference type="ARBA" id="ARBA00001946"/>
    </source>
</evidence>
<dbReference type="PANTHER" id="PTHR47788:SF1">
    <property type="entry name" value="A-ADDING TRNA NUCLEOTIDYLTRANSFERASE"/>
    <property type="match status" value="1"/>
</dbReference>
<dbReference type="Gene3D" id="3.90.1640.10">
    <property type="entry name" value="inorganic pyrophosphatase (n-terminal core)"/>
    <property type="match status" value="1"/>
</dbReference>
<proteinExistence type="inferred from homology"/>
<evidence type="ECO:0000256" key="2">
    <source>
        <dbReference type="ARBA" id="ARBA00007265"/>
    </source>
</evidence>
<evidence type="ECO:0000256" key="3">
    <source>
        <dbReference type="ARBA" id="ARBA00022555"/>
    </source>
</evidence>
<evidence type="ECO:0000256" key="5">
    <source>
        <dbReference type="ARBA" id="ARBA00022694"/>
    </source>
</evidence>
<dbReference type="AlphaFoldDB" id="A0A8A0RP99"/>
<dbReference type="Gene3D" id="1.10.3090.10">
    <property type="entry name" value="cca-adding enzyme, domain 2"/>
    <property type="match status" value="1"/>
</dbReference>
<dbReference type="GO" id="GO:0016779">
    <property type="term" value="F:nucleotidyltransferase activity"/>
    <property type="evidence" value="ECO:0007669"/>
    <property type="project" value="UniProtKB-KW"/>
</dbReference>
<dbReference type="InterPro" id="IPR043519">
    <property type="entry name" value="NT_sf"/>
</dbReference>
<dbReference type="Pfam" id="PF01368">
    <property type="entry name" value="DHH"/>
    <property type="match status" value="1"/>
</dbReference>
<keyword evidence="15" id="KW-1185">Reference proteome</keyword>
<dbReference type="GO" id="GO:0000166">
    <property type="term" value="F:nucleotide binding"/>
    <property type="evidence" value="ECO:0007669"/>
    <property type="project" value="UniProtKB-KW"/>
</dbReference>
<evidence type="ECO:0000256" key="7">
    <source>
        <dbReference type="ARBA" id="ARBA00022723"/>
    </source>
</evidence>
<dbReference type="GO" id="GO:0008033">
    <property type="term" value="P:tRNA processing"/>
    <property type="evidence" value="ECO:0007669"/>
    <property type="project" value="UniProtKB-KW"/>
</dbReference>
<dbReference type="InterPro" id="IPR000644">
    <property type="entry name" value="CBS_dom"/>
</dbReference>
<keyword evidence="7" id="KW-0479">Metal-binding</keyword>